<gene>
    <name evidence="10" type="ORF">MB824_03335</name>
</gene>
<evidence type="ECO:0000256" key="3">
    <source>
        <dbReference type="ARBA" id="ARBA00022603"/>
    </source>
</evidence>
<dbReference type="PROSITE" id="PS00092">
    <property type="entry name" value="N6_MTASE"/>
    <property type="match status" value="1"/>
</dbReference>
<evidence type="ECO:0000256" key="6">
    <source>
        <dbReference type="ARBA" id="ARBA00022747"/>
    </source>
</evidence>
<dbReference type="Pfam" id="PF02384">
    <property type="entry name" value="N6_Mtase"/>
    <property type="match status" value="1"/>
</dbReference>
<dbReference type="InterPro" id="IPR029063">
    <property type="entry name" value="SAM-dependent_MTases_sf"/>
</dbReference>
<dbReference type="InterPro" id="IPR002052">
    <property type="entry name" value="DNA_methylase_N6_adenine_CS"/>
</dbReference>
<feature type="domain" description="N6 adenine-specific DNA methyltransferase N-terminal" evidence="9">
    <location>
        <begin position="8"/>
        <end position="133"/>
    </location>
</feature>
<accession>A0ABS9NL57</accession>
<comment type="caution">
    <text evidence="10">The sequence shown here is derived from an EMBL/GenBank/DDBJ whole genome shotgun (WGS) entry which is preliminary data.</text>
</comment>
<proteinExistence type="inferred from homology"/>
<evidence type="ECO:0000259" key="9">
    <source>
        <dbReference type="Pfam" id="PF12161"/>
    </source>
</evidence>
<dbReference type="InterPro" id="IPR038333">
    <property type="entry name" value="T1MK-like_N_sf"/>
</dbReference>
<evidence type="ECO:0000313" key="10">
    <source>
        <dbReference type="EMBL" id="MCG6503529.1"/>
    </source>
</evidence>
<sequence>MSMTTFTKSIQDIMRSDAGINGDAQRIEQLTWLLFLKIYGNKEENWAIVDPAYQSIIEPRFQWQNWATDNKDGNALTGEALLDFIDRELFPALKNLRVSEHTPLKQRIVRDIFLDAKNFMKNGVLLRQLINAIDEIDFDDTKERHAFGEIYETILKSLQSAGNAGEFYTPRAVTDFMVQVIAPKLGETVADFAAGTGGFLVSALNALEPQVKTPQDRETLNQSLYGIEKKPLPHLLGITNLILHDIDSPQIRHGNALEQNVRDVQPQDLHDIILMNPPYGGTELNIIQQNFPAELRSSETYDLFIALAFYRLKAGGRTAIIIPDGFLFGNDGAKTALKTRLLTDFDLHTIVRLPKSVFAPYTPITTNILFFNKLQSGQRPSEKLWFYRVDIPSDRKAFSKTKPMQLEHFSDCLNWWHKREEIKDEQEGSFKARAFDKAEILAGGVNLDLCGYPNQETEVLSPMETILAYQSARDNLNAKIDAQLEKIRTLMGMPSETESE</sequence>
<evidence type="ECO:0000313" key="11">
    <source>
        <dbReference type="Proteomes" id="UP001298424"/>
    </source>
</evidence>
<reference evidence="10 11" key="1">
    <citation type="submission" date="2022-02" db="EMBL/GenBank/DDBJ databases">
        <title>Genome sequence data of Kingella unionensis sp. nov. strain CICC 24913 (CCUG 75125).</title>
        <authorList>
            <person name="Xiao M."/>
        </authorList>
    </citation>
    <scope>NUCLEOTIDE SEQUENCE [LARGE SCALE GENOMIC DNA]</scope>
    <source>
        <strain evidence="10 11">CICC 24913</strain>
    </source>
</reference>
<dbReference type="EC" id="2.1.1.72" evidence="2"/>
<keyword evidence="4" id="KW-0808">Transferase</keyword>
<dbReference type="Proteomes" id="UP001298424">
    <property type="component" value="Unassembled WGS sequence"/>
</dbReference>
<dbReference type="InterPro" id="IPR003356">
    <property type="entry name" value="DNA_methylase_A-5"/>
</dbReference>
<evidence type="ECO:0000256" key="2">
    <source>
        <dbReference type="ARBA" id="ARBA00011900"/>
    </source>
</evidence>
<protein>
    <recommendedName>
        <fullName evidence="2">site-specific DNA-methyltransferase (adenine-specific)</fullName>
        <ecNumber evidence="2">2.1.1.72</ecNumber>
    </recommendedName>
</protein>
<comment type="similarity">
    <text evidence="1">Belongs to the N(4)/N(6)-methyltransferase family.</text>
</comment>
<dbReference type="InterPro" id="IPR022749">
    <property type="entry name" value="D12N6_MeTrfase_N"/>
</dbReference>
<keyword evidence="11" id="KW-1185">Reference proteome</keyword>
<dbReference type="RefSeq" id="WP_238745955.1">
    <property type="nucleotide sequence ID" value="NZ_JAKOOW010000011.1"/>
</dbReference>
<evidence type="ECO:0000256" key="1">
    <source>
        <dbReference type="ARBA" id="ARBA00006594"/>
    </source>
</evidence>
<dbReference type="Gene3D" id="3.40.50.150">
    <property type="entry name" value="Vaccinia Virus protein VP39"/>
    <property type="match status" value="1"/>
</dbReference>
<name>A0ABS9NL57_9NEIS</name>
<dbReference type="PANTHER" id="PTHR42933:SF4">
    <property type="entry name" value="TYPE I RESTRICTION ENZYME ECOKI METHYLASE SUBUNIT"/>
    <property type="match status" value="1"/>
</dbReference>
<keyword evidence="6" id="KW-0680">Restriction system</keyword>
<evidence type="ECO:0000256" key="7">
    <source>
        <dbReference type="ARBA" id="ARBA00047942"/>
    </source>
</evidence>
<evidence type="ECO:0000256" key="5">
    <source>
        <dbReference type="ARBA" id="ARBA00022691"/>
    </source>
</evidence>
<keyword evidence="3" id="KW-0489">Methyltransferase</keyword>
<keyword evidence="5" id="KW-0949">S-adenosyl-L-methionine</keyword>
<evidence type="ECO:0000259" key="8">
    <source>
        <dbReference type="Pfam" id="PF02384"/>
    </source>
</evidence>
<dbReference type="Gene3D" id="1.20.1260.30">
    <property type="match status" value="1"/>
</dbReference>
<dbReference type="Pfam" id="PF12161">
    <property type="entry name" value="HsdM_N"/>
    <property type="match status" value="1"/>
</dbReference>
<dbReference type="SUPFAM" id="SSF53335">
    <property type="entry name" value="S-adenosyl-L-methionine-dependent methyltransferases"/>
    <property type="match status" value="1"/>
</dbReference>
<dbReference type="EMBL" id="JAKOOW010000011">
    <property type="protein sequence ID" value="MCG6503529.1"/>
    <property type="molecule type" value="Genomic_DNA"/>
</dbReference>
<dbReference type="InterPro" id="IPR051537">
    <property type="entry name" value="DNA_Adenine_Mtase"/>
</dbReference>
<dbReference type="PRINTS" id="PR00507">
    <property type="entry name" value="N12N6MTFRASE"/>
</dbReference>
<evidence type="ECO:0000256" key="4">
    <source>
        <dbReference type="ARBA" id="ARBA00022679"/>
    </source>
</evidence>
<feature type="domain" description="DNA methylase adenine-specific" evidence="8">
    <location>
        <begin position="143"/>
        <end position="456"/>
    </location>
</feature>
<comment type="catalytic activity">
    <reaction evidence="7">
        <text>a 2'-deoxyadenosine in DNA + S-adenosyl-L-methionine = an N(6)-methyl-2'-deoxyadenosine in DNA + S-adenosyl-L-homocysteine + H(+)</text>
        <dbReference type="Rhea" id="RHEA:15197"/>
        <dbReference type="Rhea" id="RHEA-COMP:12418"/>
        <dbReference type="Rhea" id="RHEA-COMP:12419"/>
        <dbReference type="ChEBI" id="CHEBI:15378"/>
        <dbReference type="ChEBI" id="CHEBI:57856"/>
        <dbReference type="ChEBI" id="CHEBI:59789"/>
        <dbReference type="ChEBI" id="CHEBI:90615"/>
        <dbReference type="ChEBI" id="CHEBI:90616"/>
        <dbReference type="EC" id="2.1.1.72"/>
    </reaction>
</comment>
<organism evidence="10 11">
    <name type="scientific">Kingella pumchi</name>
    <dbReference type="NCBI Taxonomy" id="2779506"/>
    <lineage>
        <taxon>Bacteria</taxon>
        <taxon>Pseudomonadati</taxon>
        <taxon>Pseudomonadota</taxon>
        <taxon>Betaproteobacteria</taxon>
        <taxon>Neisseriales</taxon>
        <taxon>Neisseriaceae</taxon>
        <taxon>Kingella</taxon>
    </lineage>
</organism>
<dbReference type="PANTHER" id="PTHR42933">
    <property type="entry name" value="SLR6095 PROTEIN"/>
    <property type="match status" value="1"/>
</dbReference>